<accession>A0A4P9VQV8</accession>
<sequence>MRQQFLLCVYSGQGLAILEFVSETGTRSTVSSKDQGWSSAAGGTNEFKHCMSTISDHHILFLYAIALFF</sequence>
<proteinExistence type="predicted"/>
<name>A0A4P9VQV8_9GAMM</name>
<dbReference type="AlphaFoldDB" id="A0A4P9VQV8"/>
<organism evidence="1 2">
    <name type="scientific">Zooshikella ganghwensis</name>
    <dbReference type="NCBI Taxonomy" id="202772"/>
    <lineage>
        <taxon>Bacteria</taxon>
        <taxon>Pseudomonadati</taxon>
        <taxon>Pseudomonadota</taxon>
        <taxon>Gammaproteobacteria</taxon>
        <taxon>Oceanospirillales</taxon>
        <taxon>Zooshikellaceae</taxon>
        <taxon>Zooshikella</taxon>
    </lineage>
</organism>
<gene>
    <name evidence="1" type="ORF">B9G39_13895</name>
</gene>
<evidence type="ECO:0000313" key="2">
    <source>
        <dbReference type="Proteomes" id="UP000257039"/>
    </source>
</evidence>
<comment type="caution">
    <text evidence="1">The sequence shown here is derived from an EMBL/GenBank/DDBJ whole genome shotgun (WGS) entry which is preliminary data.</text>
</comment>
<evidence type="ECO:0000313" key="1">
    <source>
        <dbReference type="EMBL" id="RDH44440.1"/>
    </source>
</evidence>
<reference evidence="1 2" key="1">
    <citation type="submission" date="2017-04" db="EMBL/GenBank/DDBJ databases">
        <title>Draft genome sequence of Zooshikella ganghwensis VG4 isolated from Red Sea sediments.</title>
        <authorList>
            <person name="Rehman Z."/>
            <person name="Alam I."/>
            <person name="Kamau A."/>
            <person name="Bajic V."/>
            <person name="Leiknes T."/>
        </authorList>
    </citation>
    <scope>NUCLEOTIDE SEQUENCE [LARGE SCALE GENOMIC DNA]</scope>
    <source>
        <strain evidence="1 2">VG4</strain>
    </source>
</reference>
<dbReference type="Proteomes" id="UP000257039">
    <property type="component" value="Unassembled WGS sequence"/>
</dbReference>
<keyword evidence="2" id="KW-1185">Reference proteome</keyword>
<dbReference type="EMBL" id="NDXW01000001">
    <property type="protein sequence ID" value="RDH44440.1"/>
    <property type="molecule type" value="Genomic_DNA"/>
</dbReference>
<protein>
    <submittedName>
        <fullName evidence="1">Uncharacterized protein</fullName>
    </submittedName>
</protein>